<dbReference type="InterPro" id="IPR025110">
    <property type="entry name" value="AMP-bd_C"/>
</dbReference>
<evidence type="ECO:0000256" key="1">
    <source>
        <dbReference type="ARBA" id="ARBA00006432"/>
    </source>
</evidence>
<keyword evidence="2 8" id="KW-0436">Ligase</keyword>
<dbReference type="EMBL" id="CP011497">
    <property type="protein sequence ID" value="AKJ09764.1"/>
    <property type="molecule type" value="Genomic_DNA"/>
</dbReference>
<keyword evidence="4" id="KW-0067">ATP-binding</keyword>
<evidence type="ECO:0000313" key="9">
    <source>
        <dbReference type="Proteomes" id="UP000035366"/>
    </source>
</evidence>
<organism evidence="8 9">
    <name type="scientific">Streptomyces incarnatus</name>
    <dbReference type="NCBI Taxonomy" id="665007"/>
    <lineage>
        <taxon>Bacteria</taxon>
        <taxon>Bacillati</taxon>
        <taxon>Actinomycetota</taxon>
        <taxon>Actinomycetes</taxon>
        <taxon>Kitasatosporales</taxon>
        <taxon>Streptomycetaceae</taxon>
        <taxon>Streptomyces</taxon>
    </lineage>
</organism>
<dbReference type="Gene3D" id="3.30.300.30">
    <property type="match status" value="1"/>
</dbReference>
<dbReference type="SUPFAM" id="SSF56801">
    <property type="entry name" value="Acetyl-CoA synthetase-like"/>
    <property type="match status" value="1"/>
</dbReference>
<evidence type="ECO:0000256" key="2">
    <source>
        <dbReference type="ARBA" id="ARBA00022598"/>
    </source>
</evidence>
<proteinExistence type="inferred from homology"/>
<dbReference type="InterPro" id="IPR032387">
    <property type="entry name" value="ACAS_N"/>
</dbReference>
<gene>
    <name evidence="8" type="ORF">ABB07_06930</name>
</gene>
<dbReference type="InterPro" id="IPR042099">
    <property type="entry name" value="ANL_N_sf"/>
</dbReference>
<feature type="domain" description="AMP-dependent synthetase/ligase" evidence="5">
    <location>
        <begin position="98"/>
        <end position="476"/>
    </location>
</feature>
<dbReference type="InterPro" id="IPR020845">
    <property type="entry name" value="AMP-binding_CS"/>
</dbReference>
<accession>A0ABN4GDB1</accession>
<feature type="domain" description="AMP-binding enzyme C-terminal" evidence="6">
    <location>
        <begin position="544"/>
        <end position="618"/>
    </location>
</feature>
<dbReference type="InterPro" id="IPR045851">
    <property type="entry name" value="AMP-bd_C_sf"/>
</dbReference>
<dbReference type="Gene3D" id="3.40.50.12780">
    <property type="entry name" value="N-terminal domain of ligase-like"/>
    <property type="match status" value="1"/>
</dbReference>
<dbReference type="NCBIfam" id="TIGR01217">
    <property type="entry name" value="ac_ac_CoA_syn"/>
    <property type="match status" value="1"/>
</dbReference>
<sequence length="672" mass="72001">MTPDTELLWTPGRRELEDSNVALFMAWLEETRGLRFADYAELWRWSSTDLPGFWSAVWEYYGLDAVTGYDEVLGDATMPGARWFTGARLNFAERCLAQATDARPALVSVTEGGEPVEMSWAELRRQVADVSAALRRMGVRPGDCVAGYLTNLPQAVVALLATAAIGAVWTACSPDFGTPSVLARLRQARPVVLVAADGYRYGGKEHDRRPTVTELLDGLPTVRHLLAVDNGYPPAADGWSVRSGVAVHAWSALPSTGRAPDFADVPFDHPLWILWSSGTTGVPKGIVQGHGGIVVELLKALGLGADLRPEDRYLFVTSTSWMVWNFLVGGLLHGTTIVLYDGSPTFPDAAGALRAAERTGATMVGVGAAYLAAVEKSGLHPAADLDLGAVRSVLQTGSAMASSTWRWVHDRLTPGVWLQSICGGTDVCSVLAGGTPLLPVRAGRIQCPALGVVLAAWDETGRHLTGEQGELVVTAPLPSMPLRFVDDPGDARYRASYFATYPGVWRHGDWVTVGADLSVVVSGRSDSTLNRMGVRMGSADIYAVVDQLPGISDSLVVGVEQADGGYFMPLFVVTDDGEETDDDLRDRITAAIKRQLSPRHVPDAVVRVPVLPRTLTGKRLEVPVKRLLQGANVADVAGPGAVTDGQMLDWFAEFGARANGSGNVKRNATDRP</sequence>
<evidence type="ECO:0000259" key="7">
    <source>
        <dbReference type="Pfam" id="PF16177"/>
    </source>
</evidence>
<name>A0ABN4GDB1_9ACTN</name>
<protein>
    <submittedName>
        <fullName evidence="8">Acetoacetyl-CoA synthetase</fullName>
        <ecNumber evidence="8">6.2.1.16</ecNumber>
    </submittedName>
</protein>
<dbReference type="RefSeq" id="WP_208897906.1">
    <property type="nucleotide sequence ID" value="NZ_CP011497.1"/>
</dbReference>
<dbReference type="PANTHER" id="PTHR42921">
    <property type="entry name" value="ACETOACETYL-COA SYNTHETASE"/>
    <property type="match status" value="1"/>
</dbReference>
<evidence type="ECO:0000259" key="6">
    <source>
        <dbReference type="Pfam" id="PF13193"/>
    </source>
</evidence>
<keyword evidence="9" id="KW-1185">Reference proteome</keyword>
<dbReference type="PANTHER" id="PTHR42921:SF1">
    <property type="entry name" value="ACETOACETYL-COA SYNTHETASE"/>
    <property type="match status" value="1"/>
</dbReference>
<comment type="similarity">
    <text evidence="1">Belongs to the ATP-dependent AMP-binding enzyme family.</text>
</comment>
<dbReference type="Pfam" id="PF00501">
    <property type="entry name" value="AMP-binding"/>
    <property type="match status" value="1"/>
</dbReference>
<evidence type="ECO:0000259" key="5">
    <source>
        <dbReference type="Pfam" id="PF00501"/>
    </source>
</evidence>
<dbReference type="Pfam" id="PF13193">
    <property type="entry name" value="AMP-binding_C"/>
    <property type="match status" value="1"/>
</dbReference>
<dbReference type="EC" id="6.2.1.16" evidence="8"/>
<dbReference type="InterPro" id="IPR000873">
    <property type="entry name" value="AMP-dep_synth/lig_dom"/>
</dbReference>
<reference evidence="8 9" key="1">
    <citation type="journal article" date="2015" name="ISME J.">
        <title>Draft Genome Sequence of Streptomyces incarnatus NRRL8089, which Produces the Nucleoside Antibiotic Sinefungin.</title>
        <authorList>
            <person name="Oshima K."/>
            <person name="Hattori M."/>
            <person name="Shimizu H."/>
            <person name="Fukuda K."/>
            <person name="Nemoto M."/>
            <person name="Inagaki K."/>
            <person name="Tamura T."/>
        </authorList>
    </citation>
    <scope>NUCLEOTIDE SEQUENCE [LARGE SCALE GENOMIC DNA]</scope>
    <source>
        <strain evidence="8 9">NRRL 8089</strain>
    </source>
</reference>
<dbReference type="PROSITE" id="PS00455">
    <property type="entry name" value="AMP_BINDING"/>
    <property type="match status" value="1"/>
</dbReference>
<keyword evidence="3" id="KW-0547">Nucleotide-binding</keyword>
<dbReference type="Pfam" id="PF16177">
    <property type="entry name" value="ACAS_N"/>
    <property type="match status" value="1"/>
</dbReference>
<dbReference type="Proteomes" id="UP000035366">
    <property type="component" value="Chromosome"/>
</dbReference>
<dbReference type="GO" id="GO:0030729">
    <property type="term" value="F:acetoacetate-CoA ligase activity"/>
    <property type="evidence" value="ECO:0007669"/>
    <property type="project" value="UniProtKB-EC"/>
</dbReference>
<evidence type="ECO:0000256" key="3">
    <source>
        <dbReference type="ARBA" id="ARBA00022741"/>
    </source>
</evidence>
<evidence type="ECO:0000313" key="8">
    <source>
        <dbReference type="EMBL" id="AKJ09764.1"/>
    </source>
</evidence>
<evidence type="ECO:0000256" key="4">
    <source>
        <dbReference type="ARBA" id="ARBA00022840"/>
    </source>
</evidence>
<dbReference type="InterPro" id="IPR005914">
    <property type="entry name" value="Acac_CoA_synth"/>
</dbReference>
<feature type="domain" description="Acetyl-coenzyme A synthetase N-terminal" evidence="7">
    <location>
        <begin position="39"/>
        <end position="95"/>
    </location>
</feature>
<dbReference type="NCBIfam" id="NF002937">
    <property type="entry name" value="PRK03584.1"/>
    <property type="match status" value="1"/>
</dbReference>